<comment type="caution">
    <text evidence="5">The sequence shown here is derived from an EMBL/GenBank/DDBJ whole genome shotgun (WGS) entry which is preliminary data.</text>
</comment>
<keyword evidence="3" id="KW-0540">Nuclease</keyword>
<comment type="function">
    <text evidence="3">A helicase/nuclease that prepares dsDNA breaks (DSB) for recombinational DNA repair. Binds to DSBs and unwinds DNA via a highly rapid and processive ATP-dependent bidirectional helicase activity. Unwinds dsDNA until it encounters a Chi (crossover hotspot instigator) sequence from the 3' direction. Cuts ssDNA a few nucleotides 3' to the Chi site. The properties and activities of the enzyme are changed at Chi. The Chi-altered holoenzyme produces a long 3'-ssDNA overhang and facilitates RecA-binding to the ssDNA for homologous DNA recombination and repair. Holoenzyme degrades any linearized DNA that is unable to undergo homologous recombination. In the holoenzyme this subunit has ssDNA-dependent ATPase and 5'-3' helicase activity. When added to pre-assembled RecBC greatly stimulates nuclease activity and augments holoenzyme processivity. Negatively regulates the RecA-loading ability of RecBCD.</text>
</comment>
<evidence type="ECO:0000256" key="3">
    <source>
        <dbReference type="HAMAP-Rule" id="MF_01487"/>
    </source>
</evidence>
<dbReference type="SUPFAM" id="SSF52540">
    <property type="entry name" value="P-loop containing nucleoside triphosphate hydrolases"/>
    <property type="match status" value="2"/>
</dbReference>
<keyword evidence="6" id="KW-1185">Reference proteome</keyword>
<protein>
    <recommendedName>
        <fullName evidence="3">RecBCD enzyme subunit RecD</fullName>
        <ecNumber evidence="3">5.6.2.3</ecNumber>
    </recommendedName>
    <alternativeName>
        <fullName evidence="3">DNA 5'-3' helicase subunit RecD</fullName>
    </alternativeName>
    <alternativeName>
        <fullName evidence="3">Exonuclease V subunit RecD</fullName>
        <shortName evidence="3">ExoV subunit RecD</shortName>
    </alternativeName>
    <alternativeName>
        <fullName evidence="3">Helicase/nuclease RecBCD subunit RecD</fullName>
    </alternativeName>
</protein>
<comment type="subunit">
    <text evidence="3">Heterotrimer of RecB, RecC and RecD. All subunits contribute to DNA-binding.</text>
</comment>
<dbReference type="GO" id="GO:0043139">
    <property type="term" value="F:5'-3' DNA helicase activity"/>
    <property type="evidence" value="ECO:0007669"/>
    <property type="project" value="UniProtKB-UniRule"/>
</dbReference>
<dbReference type="RefSeq" id="WP_131994612.1">
    <property type="nucleotide sequence ID" value="NZ_JACGXM010000005.1"/>
</dbReference>
<evidence type="ECO:0000259" key="4">
    <source>
        <dbReference type="Pfam" id="PF13538"/>
    </source>
</evidence>
<dbReference type="NCBIfam" id="TIGR01447">
    <property type="entry name" value="recD"/>
    <property type="match status" value="1"/>
</dbReference>
<accession>A0A4R2IBI2</accession>
<dbReference type="GO" id="GO:0008854">
    <property type="term" value="F:exodeoxyribonuclease V activity"/>
    <property type="evidence" value="ECO:0007669"/>
    <property type="project" value="InterPro"/>
</dbReference>
<dbReference type="EMBL" id="SLWQ01000002">
    <property type="protein sequence ID" value="TCO41863.1"/>
    <property type="molecule type" value="Genomic_DNA"/>
</dbReference>
<dbReference type="Proteomes" id="UP000294862">
    <property type="component" value="Unassembled WGS sequence"/>
</dbReference>
<keyword evidence="2 3" id="KW-0067">ATP-binding</keyword>
<sequence length="580" mass="61722">MNAPAERALDLGLAQWVRDRTGCEVLARAAQAASAAEGDGHACARLVEFDDGEIGTLRAHAWVGDGSAFKPFVLDRERRFWLWRNWRHEQRLADALLARCAARSRPLDDAALARDAGILFAGSDAASTADQRAAVAAVAGTRLFVLTGGPGTGKTTVVVRMLLMLLRHATACGLPAHPLVALAAPTGKAAQRLAQAIARGKEDLAPHLAGTAFDGLLEAIPHEQAQTLHRLLGYQPTRNRFSYDAGHRLPAHIVVVDEASMVDLATMRQLAEALPTSSLLILLGDPDQLASVDAGSVLADVVAGAAAPASPLRGHVAALRHVWRAGGDLQQAIQALRDGEAGWAARSPDAAAGASLRTCADAAALHACIDAWLDRHAPAHARLFSRSIEPASAFAMLRESQVLCALRDGRFGAAGVNARIGERLGLRHGFDATQAWYHGRPVIVTRNDYAHGLFNGDIGIAIAGEDGLRVWFEAAGRDGGALRGFSPRVLPACETAWAITIHRSQGSEYDEVAVVLPPDPAHRLLSRELVYTAISRARRRAELWTTAAALQAALARRVERHGGLRTRLGGPARPLQGSLF</sequence>
<keyword evidence="3" id="KW-0238">DNA-binding</keyword>
<feature type="domain" description="UvrD-like helicase C-terminal" evidence="4">
    <location>
        <begin position="496"/>
        <end position="540"/>
    </location>
</feature>
<dbReference type="InterPro" id="IPR027417">
    <property type="entry name" value="P-loop_NTPase"/>
</dbReference>
<reference evidence="5 6" key="1">
    <citation type="journal article" date="2015" name="Stand. Genomic Sci.">
        <title>Genomic Encyclopedia of Bacterial and Archaeal Type Strains, Phase III: the genomes of soil and plant-associated and newly described type strains.</title>
        <authorList>
            <person name="Whitman W.B."/>
            <person name="Woyke T."/>
            <person name="Klenk H.P."/>
            <person name="Zhou Y."/>
            <person name="Lilburn T.G."/>
            <person name="Beck B.J."/>
            <person name="De Vos P."/>
            <person name="Vandamme P."/>
            <person name="Eisen J.A."/>
            <person name="Garrity G."/>
            <person name="Hugenholtz P."/>
            <person name="Kyrpides N.C."/>
        </authorList>
    </citation>
    <scope>NUCLEOTIDE SEQUENCE [LARGE SCALE GENOMIC DNA]</scope>
    <source>
        <strain evidence="5 6">A3</strain>
    </source>
</reference>
<dbReference type="GO" id="GO:0017116">
    <property type="term" value="F:single-stranded DNA helicase activity"/>
    <property type="evidence" value="ECO:0007669"/>
    <property type="project" value="TreeGrafter"/>
</dbReference>
<evidence type="ECO:0000256" key="2">
    <source>
        <dbReference type="ARBA" id="ARBA00022840"/>
    </source>
</evidence>
<dbReference type="AlphaFoldDB" id="A0A4R2IBI2"/>
<evidence type="ECO:0000313" key="5">
    <source>
        <dbReference type="EMBL" id="TCO41863.1"/>
    </source>
</evidence>
<keyword evidence="3" id="KW-0234">DNA repair</keyword>
<dbReference type="GO" id="GO:0000724">
    <property type="term" value="P:double-strand break repair via homologous recombination"/>
    <property type="evidence" value="ECO:0007669"/>
    <property type="project" value="UniProtKB-UniRule"/>
</dbReference>
<dbReference type="GO" id="GO:0016887">
    <property type="term" value="F:ATP hydrolysis activity"/>
    <property type="evidence" value="ECO:0007669"/>
    <property type="project" value="RHEA"/>
</dbReference>
<organism evidence="5 6">
    <name type="scientific">Dokdonella fugitiva</name>
    <dbReference type="NCBI Taxonomy" id="328517"/>
    <lineage>
        <taxon>Bacteria</taxon>
        <taxon>Pseudomonadati</taxon>
        <taxon>Pseudomonadota</taxon>
        <taxon>Gammaproteobacteria</taxon>
        <taxon>Lysobacterales</taxon>
        <taxon>Rhodanobacteraceae</taxon>
        <taxon>Dokdonella</taxon>
    </lineage>
</organism>
<dbReference type="InterPro" id="IPR050534">
    <property type="entry name" value="Coronavir_polyprotein_1ab"/>
</dbReference>
<dbReference type="GO" id="GO:0005524">
    <property type="term" value="F:ATP binding"/>
    <property type="evidence" value="ECO:0007669"/>
    <property type="project" value="UniProtKB-UniRule"/>
</dbReference>
<comment type="miscellaneous">
    <text evidence="3">In the RecBCD complex, RecB has a slow 3'-5' helicase, an exonuclease activity and loads RecA onto ssDNA, RecD has a fast 5'-3' helicase activity, while RecC stimulates the ATPase and processivity of the RecB helicase and contributes to recognition of the Chi site.</text>
</comment>
<dbReference type="Gene3D" id="2.30.30.940">
    <property type="match status" value="1"/>
</dbReference>
<keyword evidence="3" id="KW-0378">Hydrolase</keyword>
<dbReference type="EC" id="5.6.2.3" evidence="3"/>
<keyword evidence="3" id="KW-0413">Isomerase</keyword>
<dbReference type="Gene3D" id="3.40.50.300">
    <property type="entry name" value="P-loop containing nucleotide triphosphate hydrolases"/>
    <property type="match status" value="2"/>
</dbReference>
<dbReference type="GO" id="GO:0009338">
    <property type="term" value="C:exodeoxyribonuclease V complex"/>
    <property type="evidence" value="ECO:0007669"/>
    <property type="project" value="InterPro"/>
</dbReference>
<keyword evidence="1 3" id="KW-0547">Nucleotide-binding</keyword>
<evidence type="ECO:0000256" key="1">
    <source>
        <dbReference type="ARBA" id="ARBA00022741"/>
    </source>
</evidence>
<dbReference type="InterPro" id="IPR027785">
    <property type="entry name" value="UvrD-like_helicase_C"/>
</dbReference>
<evidence type="ECO:0000313" key="6">
    <source>
        <dbReference type="Proteomes" id="UP000294862"/>
    </source>
</evidence>
<dbReference type="OrthoDB" id="9803432at2"/>
<dbReference type="HAMAP" id="MF_01487">
    <property type="entry name" value="RecD"/>
    <property type="match status" value="1"/>
</dbReference>
<gene>
    <name evidence="3" type="primary">recD</name>
    <name evidence="5" type="ORF">EV148_102214</name>
</gene>
<dbReference type="CDD" id="cd17933">
    <property type="entry name" value="DEXSc_RecD-like"/>
    <property type="match status" value="1"/>
</dbReference>
<keyword evidence="3" id="KW-0269">Exonuclease</keyword>
<dbReference type="PANTHER" id="PTHR43788:SF6">
    <property type="entry name" value="DNA HELICASE B"/>
    <property type="match status" value="1"/>
</dbReference>
<dbReference type="PANTHER" id="PTHR43788">
    <property type="entry name" value="DNA2/NAM7 HELICASE FAMILY MEMBER"/>
    <property type="match status" value="1"/>
</dbReference>
<comment type="similarity">
    <text evidence="3">Belongs to the RecD family.</text>
</comment>
<dbReference type="Pfam" id="PF13538">
    <property type="entry name" value="UvrD_C_2"/>
    <property type="match status" value="1"/>
</dbReference>
<feature type="binding site" evidence="3">
    <location>
        <begin position="148"/>
        <end position="155"/>
    </location>
    <ligand>
        <name>ATP</name>
        <dbReference type="ChEBI" id="CHEBI:30616"/>
    </ligand>
</feature>
<proteinExistence type="inferred from homology"/>
<keyword evidence="3" id="KW-0227">DNA damage</keyword>
<dbReference type="Pfam" id="PF13245">
    <property type="entry name" value="AAA_19"/>
    <property type="match status" value="1"/>
</dbReference>
<dbReference type="CDD" id="cd18809">
    <property type="entry name" value="SF1_C_RecD"/>
    <property type="match status" value="1"/>
</dbReference>
<keyword evidence="3 5" id="KW-0347">Helicase</keyword>
<comment type="catalytic activity">
    <reaction evidence="3">
        <text>ATP + H2O = ADP + phosphate + H(+)</text>
        <dbReference type="Rhea" id="RHEA:13065"/>
        <dbReference type="ChEBI" id="CHEBI:15377"/>
        <dbReference type="ChEBI" id="CHEBI:15378"/>
        <dbReference type="ChEBI" id="CHEBI:30616"/>
        <dbReference type="ChEBI" id="CHEBI:43474"/>
        <dbReference type="ChEBI" id="CHEBI:456216"/>
        <dbReference type="EC" id="5.6.2.3"/>
    </reaction>
</comment>
<dbReference type="InterPro" id="IPR006344">
    <property type="entry name" value="RecD"/>
</dbReference>
<name>A0A4R2IBI2_9GAMM</name>
<dbReference type="GO" id="GO:0003677">
    <property type="term" value="F:DNA binding"/>
    <property type="evidence" value="ECO:0007669"/>
    <property type="project" value="UniProtKB-UniRule"/>
</dbReference>